<dbReference type="GO" id="GO:0022904">
    <property type="term" value="P:respiratory electron transport chain"/>
    <property type="evidence" value="ECO:0007669"/>
    <property type="project" value="InterPro"/>
</dbReference>
<evidence type="ECO:0000256" key="2">
    <source>
        <dbReference type="ARBA" id="ARBA00008622"/>
    </source>
</evidence>
<comment type="subcellular location">
    <subcellularLocation>
        <location evidence="1">Cell membrane</location>
        <topology evidence="1">Multi-pass membrane protein</topology>
    </subcellularLocation>
</comment>
<keyword evidence="15" id="KW-1185">Reference proteome</keyword>
<dbReference type="PRINTS" id="PR00161">
    <property type="entry name" value="NIHGNASECYTB"/>
</dbReference>
<keyword evidence="10" id="KW-0408">Iron</keyword>
<dbReference type="GO" id="GO:0005506">
    <property type="term" value="F:iron ion binding"/>
    <property type="evidence" value="ECO:0007669"/>
    <property type="project" value="InterPro"/>
</dbReference>
<sequence length="225" mass="25510">MSIIEPVRAERNHPGEVKKHSAAIRFWHWGNTLIISGSLITVLINSTLTDRKGITTLVKNSLQGKVVIITDDQAGAISHNLEDKVWGIHIWFGYALAALFLFRILLEYFQLADQKFIPKLREAYKAYTNTKLKRERTLHELTVKIIYAGFYFVLFIMVITGLFLAFEDLLSPFKAIRHTVKEVHGFCMYLVLAFIVVHLVGVFLAERKDSSGIVSDMINGGKSLS</sequence>
<dbReference type="Proteomes" id="UP000318010">
    <property type="component" value="Unassembled WGS sequence"/>
</dbReference>
<keyword evidence="4" id="KW-1003">Cell membrane</keyword>
<reference evidence="14 15" key="1">
    <citation type="submission" date="2019-07" db="EMBL/GenBank/DDBJ databases">
        <authorList>
            <person name="Kim J."/>
        </authorList>
    </citation>
    <scope>NUCLEOTIDE SEQUENCE [LARGE SCALE GENOMIC DNA]</scope>
    <source>
        <strain evidence="14 15">MJ1a</strain>
    </source>
</reference>
<evidence type="ECO:0000256" key="11">
    <source>
        <dbReference type="ARBA" id="ARBA00023136"/>
    </source>
</evidence>
<keyword evidence="8" id="KW-0249">Electron transport</keyword>
<gene>
    <name evidence="14" type="ORF">FPZ42_14415</name>
</gene>
<name>A0A563TZZ3_9SPHI</name>
<dbReference type="GO" id="GO:0005886">
    <property type="term" value="C:plasma membrane"/>
    <property type="evidence" value="ECO:0007669"/>
    <property type="project" value="UniProtKB-SubCell"/>
</dbReference>
<keyword evidence="9 12" id="KW-1133">Transmembrane helix</keyword>
<evidence type="ECO:0000256" key="5">
    <source>
        <dbReference type="ARBA" id="ARBA00022617"/>
    </source>
</evidence>
<dbReference type="InterPro" id="IPR011577">
    <property type="entry name" value="Cyt_b561_bac/Ni-Hgenase"/>
</dbReference>
<feature type="transmembrane region" description="Helical" evidence="12">
    <location>
        <begin position="88"/>
        <end position="106"/>
    </location>
</feature>
<evidence type="ECO:0000256" key="6">
    <source>
        <dbReference type="ARBA" id="ARBA00022692"/>
    </source>
</evidence>
<dbReference type="PANTHER" id="PTHR30485">
    <property type="entry name" value="NI/FE-HYDROGENASE 1 B-TYPE CYTOCHROME SUBUNIT"/>
    <property type="match status" value="1"/>
</dbReference>
<dbReference type="GO" id="GO:0020037">
    <property type="term" value="F:heme binding"/>
    <property type="evidence" value="ECO:0007669"/>
    <property type="project" value="TreeGrafter"/>
</dbReference>
<evidence type="ECO:0000256" key="7">
    <source>
        <dbReference type="ARBA" id="ARBA00022723"/>
    </source>
</evidence>
<keyword evidence="5" id="KW-0349">Heme</keyword>
<feature type="transmembrane region" description="Helical" evidence="12">
    <location>
        <begin position="26"/>
        <end position="44"/>
    </location>
</feature>
<keyword evidence="7" id="KW-0479">Metal-binding</keyword>
<dbReference type="AlphaFoldDB" id="A0A563TZZ3"/>
<evidence type="ECO:0000256" key="3">
    <source>
        <dbReference type="ARBA" id="ARBA00022448"/>
    </source>
</evidence>
<evidence type="ECO:0000256" key="4">
    <source>
        <dbReference type="ARBA" id="ARBA00022475"/>
    </source>
</evidence>
<comment type="caution">
    <text evidence="14">The sequence shown here is derived from an EMBL/GenBank/DDBJ whole genome shotgun (WGS) entry which is preliminary data.</text>
</comment>
<dbReference type="PANTHER" id="PTHR30485:SF0">
    <property type="entry name" value="NI_FE-HYDROGENASE 1 B-TYPE CYTOCHROME SUBUNIT-RELATED"/>
    <property type="match status" value="1"/>
</dbReference>
<feature type="domain" description="Cytochrome b561 bacterial/Ni-hydrogenase" evidence="13">
    <location>
        <begin position="20"/>
        <end position="220"/>
    </location>
</feature>
<evidence type="ECO:0000256" key="9">
    <source>
        <dbReference type="ARBA" id="ARBA00022989"/>
    </source>
</evidence>
<protein>
    <submittedName>
        <fullName evidence="14">Cytochrome b/b6 domain-containing protein</fullName>
    </submittedName>
</protein>
<accession>A0A563TZZ3</accession>
<dbReference type="EMBL" id="VOEI01000005">
    <property type="protein sequence ID" value="TWR24946.1"/>
    <property type="molecule type" value="Genomic_DNA"/>
</dbReference>
<keyword evidence="6 12" id="KW-0812">Transmembrane</keyword>
<dbReference type="GO" id="GO:0009055">
    <property type="term" value="F:electron transfer activity"/>
    <property type="evidence" value="ECO:0007669"/>
    <property type="project" value="InterPro"/>
</dbReference>
<dbReference type="InterPro" id="IPR051542">
    <property type="entry name" value="Hydrogenase_cytochrome"/>
</dbReference>
<dbReference type="InterPro" id="IPR016174">
    <property type="entry name" value="Di-haem_cyt_TM"/>
</dbReference>
<evidence type="ECO:0000256" key="1">
    <source>
        <dbReference type="ARBA" id="ARBA00004651"/>
    </source>
</evidence>
<evidence type="ECO:0000313" key="15">
    <source>
        <dbReference type="Proteomes" id="UP000318010"/>
    </source>
</evidence>
<evidence type="ECO:0000256" key="12">
    <source>
        <dbReference type="SAM" id="Phobius"/>
    </source>
</evidence>
<dbReference type="OrthoDB" id="5615941at2"/>
<dbReference type="Gene3D" id="1.20.950.20">
    <property type="entry name" value="Transmembrane di-heme cytochromes, Chain C"/>
    <property type="match status" value="1"/>
</dbReference>
<dbReference type="Pfam" id="PF01292">
    <property type="entry name" value="Ni_hydr_CYTB"/>
    <property type="match status" value="1"/>
</dbReference>
<feature type="transmembrane region" description="Helical" evidence="12">
    <location>
        <begin position="141"/>
        <end position="166"/>
    </location>
</feature>
<dbReference type="RefSeq" id="WP_146272358.1">
    <property type="nucleotide sequence ID" value="NZ_VOEI01000005.1"/>
</dbReference>
<organism evidence="14 15">
    <name type="scientific">Mucilaginibacter achroorhodeus</name>
    <dbReference type="NCBI Taxonomy" id="2599294"/>
    <lineage>
        <taxon>Bacteria</taxon>
        <taxon>Pseudomonadati</taxon>
        <taxon>Bacteroidota</taxon>
        <taxon>Sphingobacteriia</taxon>
        <taxon>Sphingobacteriales</taxon>
        <taxon>Sphingobacteriaceae</taxon>
        <taxon>Mucilaginibacter</taxon>
    </lineage>
</organism>
<dbReference type="InterPro" id="IPR000516">
    <property type="entry name" value="Ni-dep_Hydgase_cyt-B"/>
</dbReference>
<feature type="transmembrane region" description="Helical" evidence="12">
    <location>
        <begin position="186"/>
        <end position="205"/>
    </location>
</feature>
<evidence type="ECO:0000313" key="14">
    <source>
        <dbReference type="EMBL" id="TWR24946.1"/>
    </source>
</evidence>
<keyword evidence="11 12" id="KW-0472">Membrane</keyword>
<comment type="similarity">
    <text evidence="2">Belongs to the HupC/HyaC/HydC family.</text>
</comment>
<proteinExistence type="inferred from homology"/>
<evidence type="ECO:0000259" key="13">
    <source>
        <dbReference type="Pfam" id="PF01292"/>
    </source>
</evidence>
<evidence type="ECO:0000256" key="8">
    <source>
        <dbReference type="ARBA" id="ARBA00022982"/>
    </source>
</evidence>
<keyword evidence="3" id="KW-0813">Transport</keyword>
<evidence type="ECO:0000256" key="10">
    <source>
        <dbReference type="ARBA" id="ARBA00023004"/>
    </source>
</evidence>
<dbReference type="SUPFAM" id="SSF81342">
    <property type="entry name" value="Transmembrane di-heme cytochromes"/>
    <property type="match status" value="1"/>
</dbReference>